<protein>
    <submittedName>
        <fullName evidence="6">AraC family transcriptional regulator</fullName>
    </submittedName>
</protein>
<dbReference type="AlphaFoldDB" id="A0A3A1US87"/>
<sequence>MIIQLSTPRLELWRIDGQFSNQPHVHDHDFQITIPLYGQCEFTLENRPYSLMNGGGLVQHPKEKHYFEIDASSGVLIFKLNQNGLRHHSLQEHTEFAISQQFDVSFMTEKFRKWSSVLLSCDPSDLLVQEELESEILYFLLDKMDGSHKHIAESFALRVPCADLHMSNALDYIHAYYKTDVRIDTLAALAIRSRYHFIRSFKELTGLTPYQYVLQLRIEEAKRLLKATKLTVTEISFSLGFSSVSQFQRLFAKASGATPSDFRRACR</sequence>
<dbReference type="InterPro" id="IPR037923">
    <property type="entry name" value="HTH-like"/>
</dbReference>
<dbReference type="GO" id="GO:0003700">
    <property type="term" value="F:DNA-binding transcription factor activity"/>
    <property type="evidence" value="ECO:0007669"/>
    <property type="project" value="InterPro"/>
</dbReference>
<evidence type="ECO:0000313" key="7">
    <source>
        <dbReference type="Proteomes" id="UP000266482"/>
    </source>
</evidence>
<dbReference type="GO" id="GO:0043565">
    <property type="term" value="F:sequence-specific DNA binding"/>
    <property type="evidence" value="ECO:0007669"/>
    <property type="project" value="InterPro"/>
</dbReference>
<dbReference type="SMART" id="SM00342">
    <property type="entry name" value="HTH_ARAC"/>
    <property type="match status" value="1"/>
</dbReference>
<dbReference type="PROSITE" id="PS00041">
    <property type="entry name" value="HTH_ARAC_FAMILY_1"/>
    <property type="match status" value="1"/>
</dbReference>
<reference evidence="6 7" key="1">
    <citation type="submission" date="2018-09" db="EMBL/GenBank/DDBJ databases">
        <title>Paenibacillus aracenensis nov. sp. isolated from a cave in southern Spain.</title>
        <authorList>
            <person name="Jurado V."/>
            <person name="Gutierrez-Patricio S."/>
            <person name="Gonzalez-Pimentel J.L."/>
            <person name="Miller A.Z."/>
            <person name="Laiz L."/>
            <person name="Saiz-Jimenez C."/>
        </authorList>
    </citation>
    <scope>NUCLEOTIDE SEQUENCE [LARGE SCALE GENOMIC DNA]</scope>
    <source>
        <strain evidence="6 7">DSM 22867</strain>
    </source>
</reference>
<dbReference type="InterPro" id="IPR003313">
    <property type="entry name" value="AraC-bd"/>
</dbReference>
<dbReference type="Gene3D" id="2.60.120.10">
    <property type="entry name" value="Jelly Rolls"/>
    <property type="match status" value="1"/>
</dbReference>
<dbReference type="PRINTS" id="PR00032">
    <property type="entry name" value="HTHARAC"/>
</dbReference>
<gene>
    <name evidence="6" type="ORF">D3P08_20690</name>
</gene>
<keyword evidence="7" id="KW-1185">Reference proteome</keyword>
<dbReference type="SUPFAM" id="SSF46689">
    <property type="entry name" value="Homeodomain-like"/>
    <property type="match status" value="2"/>
</dbReference>
<keyword evidence="1" id="KW-0805">Transcription regulation</keyword>
<dbReference type="InterPro" id="IPR018060">
    <property type="entry name" value="HTH_AraC"/>
</dbReference>
<dbReference type="PANTHER" id="PTHR46796">
    <property type="entry name" value="HTH-TYPE TRANSCRIPTIONAL ACTIVATOR RHAS-RELATED"/>
    <property type="match status" value="1"/>
</dbReference>
<feature type="domain" description="HTH araC/xylS-type" evidence="5">
    <location>
        <begin position="167"/>
        <end position="265"/>
    </location>
</feature>
<evidence type="ECO:0000256" key="1">
    <source>
        <dbReference type="ARBA" id="ARBA00023015"/>
    </source>
</evidence>
<dbReference type="SUPFAM" id="SSF51215">
    <property type="entry name" value="Regulatory protein AraC"/>
    <property type="match status" value="1"/>
</dbReference>
<organism evidence="6 7">
    <name type="scientific">Paenibacillus nanensis</name>
    <dbReference type="NCBI Taxonomy" id="393251"/>
    <lineage>
        <taxon>Bacteria</taxon>
        <taxon>Bacillati</taxon>
        <taxon>Bacillota</taxon>
        <taxon>Bacilli</taxon>
        <taxon>Bacillales</taxon>
        <taxon>Paenibacillaceae</taxon>
        <taxon>Paenibacillus</taxon>
    </lineage>
</organism>
<dbReference type="InterPro" id="IPR014710">
    <property type="entry name" value="RmlC-like_jellyroll"/>
</dbReference>
<dbReference type="InterPro" id="IPR018062">
    <property type="entry name" value="HTH_AraC-typ_CS"/>
</dbReference>
<evidence type="ECO:0000256" key="4">
    <source>
        <dbReference type="ARBA" id="ARBA00023163"/>
    </source>
</evidence>
<dbReference type="Pfam" id="PF02311">
    <property type="entry name" value="AraC_binding"/>
    <property type="match status" value="1"/>
</dbReference>
<comment type="caution">
    <text evidence="6">The sequence shown here is derived from an EMBL/GenBank/DDBJ whole genome shotgun (WGS) entry which is preliminary data.</text>
</comment>
<dbReference type="RefSeq" id="WP_119602020.1">
    <property type="nucleotide sequence ID" value="NZ_QXQA01000015.1"/>
</dbReference>
<keyword evidence="2" id="KW-0238">DNA-binding</keyword>
<keyword evidence="3" id="KW-0010">Activator</keyword>
<dbReference type="Gene3D" id="1.10.10.60">
    <property type="entry name" value="Homeodomain-like"/>
    <property type="match status" value="2"/>
</dbReference>
<evidence type="ECO:0000256" key="3">
    <source>
        <dbReference type="ARBA" id="ARBA00023159"/>
    </source>
</evidence>
<accession>A0A3A1US87</accession>
<dbReference type="OrthoDB" id="9816335at2"/>
<dbReference type="InterPro" id="IPR050204">
    <property type="entry name" value="AraC_XylS_family_regulators"/>
</dbReference>
<evidence type="ECO:0000256" key="2">
    <source>
        <dbReference type="ARBA" id="ARBA00023125"/>
    </source>
</evidence>
<dbReference type="InterPro" id="IPR009057">
    <property type="entry name" value="Homeodomain-like_sf"/>
</dbReference>
<proteinExistence type="predicted"/>
<evidence type="ECO:0000259" key="5">
    <source>
        <dbReference type="PROSITE" id="PS01124"/>
    </source>
</evidence>
<dbReference type="Pfam" id="PF12833">
    <property type="entry name" value="HTH_18"/>
    <property type="match status" value="1"/>
</dbReference>
<dbReference type="Proteomes" id="UP000266482">
    <property type="component" value="Unassembled WGS sequence"/>
</dbReference>
<dbReference type="PROSITE" id="PS01124">
    <property type="entry name" value="HTH_ARAC_FAMILY_2"/>
    <property type="match status" value="1"/>
</dbReference>
<dbReference type="InterPro" id="IPR020449">
    <property type="entry name" value="Tscrpt_reg_AraC-type_HTH"/>
</dbReference>
<evidence type="ECO:0000313" key="6">
    <source>
        <dbReference type="EMBL" id="RIX50271.1"/>
    </source>
</evidence>
<name>A0A3A1US87_9BACL</name>
<dbReference type="EMBL" id="QXQA01000015">
    <property type="protein sequence ID" value="RIX50271.1"/>
    <property type="molecule type" value="Genomic_DNA"/>
</dbReference>
<keyword evidence="4" id="KW-0804">Transcription</keyword>